<organism evidence="1 2">
    <name type="scientific">Aurantiacibacter zhengii</name>
    <dbReference type="NCBI Taxonomy" id="2307003"/>
    <lineage>
        <taxon>Bacteria</taxon>
        <taxon>Pseudomonadati</taxon>
        <taxon>Pseudomonadota</taxon>
        <taxon>Alphaproteobacteria</taxon>
        <taxon>Sphingomonadales</taxon>
        <taxon>Erythrobacteraceae</taxon>
        <taxon>Aurantiacibacter</taxon>
    </lineage>
</organism>
<keyword evidence="2" id="KW-1185">Reference proteome</keyword>
<evidence type="ECO:0000313" key="2">
    <source>
        <dbReference type="Proteomes" id="UP000286576"/>
    </source>
</evidence>
<accession>A0A418NNG6</accession>
<sequence>MLARPRAITKQRKFSRLILKLSTRPRVQGGDRFTALGATRRLRDFFAIGGKETSPLRISSCSMKPRCGLMQVIAHLLGNCSRKPIGTMVQLVQ</sequence>
<protein>
    <submittedName>
        <fullName evidence="1">Uncharacterized protein</fullName>
    </submittedName>
</protein>
<proteinExistence type="predicted"/>
<dbReference type="Proteomes" id="UP000286576">
    <property type="component" value="Unassembled WGS sequence"/>
</dbReference>
<comment type="caution">
    <text evidence="1">The sequence shown here is derived from an EMBL/GenBank/DDBJ whole genome shotgun (WGS) entry which is preliminary data.</text>
</comment>
<dbReference type="AlphaFoldDB" id="A0A418NNG6"/>
<dbReference type="EMBL" id="QXFL01000015">
    <property type="protein sequence ID" value="RIV82736.1"/>
    <property type="molecule type" value="Genomic_DNA"/>
</dbReference>
<gene>
    <name evidence="1" type="ORF">D2V07_17510</name>
</gene>
<evidence type="ECO:0000313" key="1">
    <source>
        <dbReference type="EMBL" id="RIV82736.1"/>
    </source>
</evidence>
<name>A0A418NNG6_9SPHN</name>
<reference evidence="1 2" key="1">
    <citation type="submission" date="2018-08" db="EMBL/GenBank/DDBJ databases">
        <title>Erythrobacter zhengii sp.nov., a bacterium isolated from deep-sea sediment.</title>
        <authorList>
            <person name="Fang C."/>
            <person name="Wu Y.-H."/>
            <person name="Sun C."/>
            <person name="Wang H."/>
            <person name="Cheng H."/>
            <person name="Meng F.-X."/>
            <person name="Wang C.-S."/>
            <person name="Xu X.-W."/>
        </authorList>
    </citation>
    <scope>NUCLEOTIDE SEQUENCE [LARGE SCALE GENOMIC DNA]</scope>
    <source>
        <strain evidence="1 2">V18</strain>
    </source>
</reference>